<evidence type="ECO:0000256" key="1">
    <source>
        <dbReference type="SAM" id="MobiDB-lite"/>
    </source>
</evidence>
<feature type="region of interest" description="Disordered" evidence="1">
    <location>
        <begin position="96"/>
        <end position="184"/>
    </location>
</feature>
<feature type="compositionally biased region" description="Polar residues" evidence="1">
    <location>
        <begin position="96"/>
        <end position="108"/>
    </location>
</feature>
<evidence type="ECO:0000313" key="2">
    <source>
        <dbReference type="EMBL" id="CAK8996497.1"/>
    </source>
</evidence>
<feature type="region of interest" description="Disordered" evidence="1">
    <location>
        <begin position="18"/>
        <end position="83"/>
    </location>
</feature>
<feature type="compositionally biased region" description="Low complexity" evidence="1">
    <location>
        <begin position="154"/>
        <end position="168"/>
    </location>
</feature>
<evidence type="ECO:0008006" key="4">
    <source>
        <dbReference type="Google" id="ProtNLM"/>
    </source>
</evidence>
<proteinExistence type="predicted"/>
<protein>
    <recommendedName>
        <fullName evidence="4">Poly(ADP-ribose) glycohydrolase</fullName>
    </recommendedName>
</protein>
<comment type="caution">
    <text evidence="2">The sequence shown here is derived from an EMBL/GenBank/DDBJ whole genome shotgun (WGS) entry which is preliminary data.</text>
</comment>
<organism evidence="2 3">
    <name type="scientific">Durusdinium trenchii</name>
    <dbReference type="NCBI Taxonomy" id="1381693"/>
    <lineage>
        <taxon>Eukaryota</taxon>
        <taxon>Sar</taxon>
        <taxon>Alveolata</taxon>
        <taxon>Dinophyceae</taxon>
        <taxon>Suessiales</taxon>
        <taxon>Symbiodiniaceae</taxon>
        <taxon>Durusdinium</taxon>
    </lineage>
</organism>
<feature type="compositionally biased region" description="Basic and acidic residues" evidence="1">
    <location>
        <begin position="29"/>
        <end position="53"/>
    </location>
</feature>
<gene>
    <name evidence="2" type="ORF">CCMP2556_LOCUS4481</name>
</gene>
<keyword evidence="3" id="KW-1185">Reference proteome</keyword>
<dbReference type="Proteomes" id="UP001642484">
    <property type="component" value="Unassembled WGS sequence"/>
</dbReference>
<evidence type="ECO:0000313" key="3">
    <source>
        <dbReference type="Proteomes" id="UP001642484"/>
    </source>
</evidence>
<sequence length="527" mass="58160">MEHSFRVRQRAARVTLEIMNQRRSAQRGRVKDSASPESSSDRRSHSPKVKAELEAVPPESDQVHASPSQRQFHDGELDVGQQRSPCGVVEAAQTQPIMEEQQQPSVTRPQEEQHSVPETVKVEASDVKGKNAFPDTGFESPPELPEPAFVPNESACSSSSAAPGPALSTQCQAEPAPKRKRGKRAGRNVHFYDAAFALKRVFGDRLGAATSGALYPQVGSDFFELTSFLAMTDLCERAASEDGDEPMGDASFSSIWLEKLKSKLADYPSGPAALLAAELTTDVELIDFIQWLWTEFPERADVCYHHSKELQGVSEEMLAQTPPNAFHLAAFAFNDRCSMKPPPGRDAALTLAEHILKHGFVTSGDPILAQHETLDQPVGAAVRPPWSKPVQGECLEPFSVAFIKGRARISSLLALLWVMFDGGVTRIAESHKLLWETCCVIWTQHLQQHTKEEEVLTNLKLSLKGSLRKACNVIQIAQMVRKLLKEGGTDYGSFIRKWNTQTVQSQQIKGRKAISLKLLFESAPQDC</sequence>
<dbReference type="EMBL" id="CAXAMN010001841">
    <property type="protein sequence ID" value="CAK8996497.1"/>
    <property type="molecule type" value="Genomic_DNA"/>
</dbReference>
<reference evidence="2 3" key="1">
    <citation type="submission" date="2024-02" db="EMBL/GenBank/DDBJ databases">
        <authorList>
            <person name="Chen Y."/>
            <person name="Shah S."/>
            <person name="Dougan E. K."/>
            <person name="Thang M."/>
            <person name="Chan C."/>
        </authorList>
    </citation>
    <scope>NUCLEOTIDE SEQUENCE [LARGE SCALE GENOMIC DNA]</scope>
</reference>
<name>A0ABP0I3C9_9DINO</name>
<feature type="compositionally biased region" description="Basic and acidic residues" evidence="1">
    <location>
        <begin position="109"/>
        <end position="129"/>
    </location>
</feature>
<accession>A0ABP0I3C9</accession>